<reference evidence="1" key="1">
    <citation type="journal article" date="2015" name="Nature">
        <title>Complex archaea that bridge the gap between prokaryotes and eukaryotes.</title>
        <authorList>
            <person name="Spang A."/>
            <person name="Saw J.H."/>
            <person name="Jorgensen S.L."/>
            <person name="Zaremba-Niedzwiedzka K."/>
            <person name="Martijn J."/>
            <person name="Lind A.E."/>
            <person name="van Eijk R."/>
            <person name="Schleper C."/>
            <person name="Guy L."/>
            <person name="Ettema T.J."/>
        </authorList>
    </citation>
    <scope>NUCLEOTIDE SEQUENCE</scope>
</reference>
<protein>
    <submittedName>
        <fullName evidence="1">Uncharacterized protein</fullName>
    </submittedName>
</protein>
<dbReference type="EMBL" id="LAZR01003072">
    <property type="protein sequence ID" value="KKN22319.1"/>
    <property type="molecule type" value="Genomic_DNA"/>
</dbReference>
<comment type="caution">
    <text evidence="1">The sequence shown here is derived from an EMBL/GenBank/DDBJ whole genome shotgun (WGS) entry which is preliminary data.</text>
</comment>
<dbReference type="AlphaFoldDB" id="A0A0F9NWX9"/>
<organism evidence="1">
    <name type="scientific">marine sediment metagenome</name>
    <dbReference type="NCBI Taxonomy" id="412755"/>
    <lineage>
        <taxon>unclassified sequences</taxon>
        <taxon>metagenomes</taxon>
        <taxon>ecological metagenomes</taxon>
    </lineage>
</organism>
<accession>A0A0F9NWX9</accession>
<evidence type="ECO:0000313" key="1">
    <source>
        <dbReference type="EMBL" id="KKN22319.1"/>
    </source>
</evidence>
<gene>
    <name evidence="1" type="ORF">LCGC14_0916540</name>
</gene>
<name>A0A0F9NWX9_9ZZZZ</name>
<sequence>MDSGAVMTRSIRSIGRYGYVHGRDSRGRINGGRKLSPGGHQVSTLLCRRINAGTEEAVLPAAWHGAP</sequence>
<proteinExistence type="predicted"/>